<gene>
    <name evidence="1" type="ORF">Taro_045346</name>
</gene>
<dbReference type="EMBL" id="NMUH01005312">
    <property type="protein sequence ID" value="MQM12428.1"/>
    <property type="molecule type" value="Genomic_DNA"/>
</dbReference>
<comment type="caution">
    <text evidence="1">The sequence shown here is derived from an EMBL/GenBank/DDBJ whole genome shotgun (WGS) entry which is preliminary data.</text>
</comment>
<evidence type="ECO:0000313" key="1">
    <source>
        <dbReference type="EMBL" id="MQM12428.1"/>
    </source>
</evidence>
<sequence>MRHPDTSRRGPYRCVGVSAEPDHVGSTCHDLNDHHVNPAYRGLNATLADIGSPSGFVVSVYCFPILPSPVWVAVAVPFPVATVSRRPRGTQQYLCVPRVFPWFRLGCRRVPQGWLALGTFRWGMRQWYQSGLISIIAVTEDSTASSAVAPGRVLRLRHPAVRSPYSAPVRYPPRAHASPFRKPSGSPSVPGHALLICSKSRILAPSTAYA</sequence>
<evidence type="ECO:0000313" key="2">
    <source>
        <dbReference type="Proteomes" id="UP000652761"/>
    </source>
</evidence>
<proteinExistence type="predicted"/>
<reference evidence="1" key="1">
    <citation type="submission" date="2017-07" db="EMBL/GenBank/DDBJ databases">
        <title>Taro Niue Genome Assembly and Annotation.</title>
        <authorList>
            <person name="Atibalentja N."/>
            <person name="Keating K."/>
            <person name="Fields C.J."/>
        </authorList>
    </citation>
    <scope>NUCLEOTIDE SEQUENCE</scope>
    <source>
        <strain evidence="1">Niue_2</strain>
        <tissue evidence="1">Leaf</tissue>
    </source>
</reference>
<protein>
    <submittedName>
        <fullName evidence="1">Uncharacterized protein</fullName>
    </submittedName>
</protein>
<name>A0A843X023_COLES</name>
<organism evidence="1 2">
    <name type="scientific">Colocasia esculenta</name>
    <name type="common">Wild taro</name>
    <name type="synonym">Arum esculentum</name>
    <dbReference type="NCBI Taxonomy" id="4460"/>
    <lineage>
        <taxon>Eukaryota</taxon>
        <taxon>Viridiplantae</taxon>
        <taxon>Streptophyta</taxon>
        <taxon>Embryophyta</taxon>
        <taxon>Tracheophyta</taxon>
        <taxon>Spermatophyta</taxon>
        <taxon>Magnoliopsida</taxon>
        <taxon>Liliopsida</taxon>
        <taxon>Araceae</taxon>
        <taxon>Aroideae</taxon>
        <taxon>Colocasieae</taxon>
        <taxon>Colocasia</taxon>
    </lineage>
</organism>
<dbReference type="AlphaFoldDB" id="A0A843X023"/>
<keyword evidence="2" id="KW-1185">Reference proteome</keyword>
<accession>A0A843X023</accession>
<dbReference type="Proteomes" id="UP000652761">
    <property type="component" value="Unassembled WGS sequence"/>
</dbReference>